<feature type="compositionally biased region" description="Low complexity" evidence="1">
    <location>
        <begin position="52"/>
        <end position="75"/>
    </location>
</feature>
<feature type="compositionally biased region" description="Polar residues" evidence="1">
    <location>
        <begin position="383"/>
        <end position="392"/>
    </location>
</feature>
<feature type="compositionally biased region" description="Polar residues" evidence="1">
    <location>
        <begin position="1244"/>
        <end position="1256"/>
    </location>
</feature>
<protein>
    <submittedName>
        <fullName evidence="2">Uncharacterized protein</fullName>
    </submittedName>
</protein>
<reference evidence="2" key="1">
    <citation type="submission" date="2013-11" db="EMBL/GenBank/DDBJ databases">
        <title>Genome sequence of the fusiform rust pathogen reveals effectors for host alternation and coevolution with pine.</title>
        <authorList>
            <consortium name="DOE Joint Genome Institute"/>
            <person name="Smith K."/>
            <person name="Pendleton A."/>
            <person name="Kubisiak T."/>
            <person name="Anderson C."/>
            <person name="Salamov A."/>
            <person name="Aerts A."/>
            <person name="Riley R."/>
            <person name="Clum A."/>
            <person name="Lindquist E."/>
            <person name="Ence D."/>
            <person name="Campbell M."/>
            <person name="Kronenberg Z."/>
            <person name="Feau N."/>
            <person name="Dhillon B."/>
            <person name="Hamelin R."/>
            <person name="Burleigh J."/>
            <person name="Smith J."/>
            <person name="Yandell M."/>
            <person name="Nelson C."/>
            <person name="Grigoriev I."/>
            <person name="Davis J."/>
        </authorList>
    </citation>
    <scope>NUCLEOTIDE SEQUENCE</scope>
    <source>
        <strain evidence="2">G11</strain>
    </source>
</reference>
<feature type="compositionally biased region" description="Basic and acidic residues" evidence="1">
    <location>
        <begin position="1280"/>
        <end position="1292"/>
    </location>
</feature>
<evidence type="ECO:0000313" key="3">
    <source>
        <dbReference type="Proteomes" id="UP000886653"/>
    </source>
</evidence>
<sequence length="1461" mass="156858">MVNPVDLAKYTESDEDEDQVLIKKSSKRSEWAKGKSRAQPSENWDDDFLFGSASTSTDSLSISSPLTKPPSSKSTTNERSIKSHPPLPPDVHPTAVVRYQDSNASTPRKKSQSSNASVTPSLQSPSLLTSPSRPNNPHTSTNTTPKALSVRPPSSAPASRAGLTHPTPLVLSSAIQPLRHGSDPDSGSQTRQSQRKPTLAGRTAQHSRPPLSLRRRPSSHQAVSSQDSVPSISDLSSAGIRSPSSSLSTTDERSRSSDDYSAGFGRNSGRCNRSFNTETEFTEPETELDWGEDTDLDNRSSCSPVNLAEQQRSERLSLAGSHPRPPALKLKGSVRSVRAVDSSRSSRALLASRSSRSSLASPSDSSLTTKFMTTGPSPLLEPSNASYQRSAHSSFDSQTTFTSVQSSKSKTATVDQHVLTGSSSKSSIAYKSNHSDISLNSTSSRLMFENEVQIPTLSANYETQSHRRSQNRNPSMSSSSSSRAPPLAYHASSSDFDALTSGTETDGSGHPRSGPLPSRNSSQRSRKQALYSRPSYASPGTPVLTISSSSSTLNTSSRSPSGRVTDEGEADISPCKQIVEEDGRLKNLRRRLRKKRPSALPLSPVPVSSSSTTVLRKPSVAESIYSDTQLSGDLAFAADSEDEGRGQTRRSTRNATVAKPPSSPFEMIEKSDLLSINLRSPTPVASGSGLNIRARSSVSSYGSSQPSQMSATKVATKAGSTESKKPKTRRPLSFTALLSRNSVGSLSPAQTSKAAGIIKPAEPSPSPVSGLFIRKSTETVREPLETLATTGAAPTAPLTSYARGHLRQAASIGSNPEPSGESFFSRVRRLSSRKSTPPGTPNRKRFSIIHGSSSSRLSTSPSSSTNALSASVSSTPSAHRRTNRSPTLVQTGPGGTGTVKGRRPSTRESSDRPTGLLNRRTSLRRRFSVNSNNKAAADQPNLTTSPPAAPHLISNHNNTSQRSLGEPSSSSAASFASTRRSIANSKPPKSNPGLRRKAAASVSATLEAYSLNSPPPPSEVDVPTSEPLPDPSTTTIPAPPVVIGRSNSMGELRIPSRITSQQGRLQNELNQMKEFARGIDDLKSMRSHYRSLIESTAAATTSKINIKGNKEGDEDEFEKEEKDHSDGESVQPSPTALARLSETIAKIEANYREWWTCCNVLIDLGDGERDPRTRFTPERVRAFSCDPNNKSSTASTFTNTTNPIDQQNKHFEILKTMFGPGASPPRVADEDQTITIPDDGSVKGKSTTLTNLNERSPGTIRRRPKPRLRRTFAGYGTIGSERDEISETDRSSSCRSVGNSAQVRSMMKVRGRVQGQGRTALQGVKDFLRTLKARMQDEKPMIGSAPELSTAITSVIATSAIGIRSVSSPSYVDRSNSNSTSTTTSESEESEECWDELFANRTESLDLASTSTNAGGVNGNINGQKKRLALSSDRMPLLLNYLTIVRIQCEACLKELRSQTV</sequence>
<gene>
    <name evidence="2" type="ORF">CROQUDRAFT_651626</name>
</gene>
<feature type="compositionally biased region" description="Polar residues" evidence="1">
    <location>
        <begin position="928"/>
        <end position="946"/>
    </location>
</feature>
<feature type="compositionally biased region" description="Low complexity" evidence="1">
    <location>
        <begin position="545"/>
        <end position="561"/>
    </location>
</feature>
<feature type="compositionally biased region" description="Polar residues" evidence="1">
    <location>
        <begin position="185"/>
        <end position="196"/>
    </location>
</feature>
<feature type="compositionally biased region" description="Polar residues" evidence="1">
    <location>
        <begin position="100"/>
        <end position="118"/>
    </location>
</feature>
<feature type="compositionally biased region" description="Polar residues" evidence="1">
    <location>
        <begin position="736"/>
        <end position="753"/>
    </location>
</feature>
<feature type="compositionally biased region" description="Low complexity" evidence="1">
    <location>
        <begin position="333"/>
        <end position="367"/>
    </location>
</feature>
<dbReference type="OrthoDB" id="2554322at2759"/>
<feature type="region of interest" description="Disordered" evidence="1">
    <location>
        <begin position="1184"/>
        <end position="1203"/>
    </location>
</feature>
<feature type="compositionally biased region" description="Polar residues" evidence="1">
    <location>
        <begin position="491"/>
        <end position="506"/>
    </location>
</feature>
<feature type="compositionally biased region" description="Polar residues" evidence="1">
    <location>
        <begin position="299"/>
        <end position="310"/>
    </location>
</feature>
<feature type="compositionally biased region" description="Low complexity" evidence="1">
    <location>
        <begin position="471"/>
        <end position="483"/>
    </location>
</feature>
<feature type="region of interest" description="Disordered" evidence="1">
    <location>
        <begin position="459"/>
        <end position="575"/>
    </location>
</feature>
<feature type="compositionally biased region" description="Low complexity" evidence="1">
    <location>
        <begin position="119"/>
        <end position="161"/>
    </location>
</feature>
<feature type="compositionally biased region" description="Low complexity" evidence="1">
    <location>
        <begin position="1375"/>
        <end position="1385"/>
    </location>
</feature>
<comment type="caution">
    <text evidence="2">The sequence shown here is derived from an EMBL/GenBank/DDBJ whole genome shotgun (WGS) entry which is preliminary data.</text>
</comment>
<feature type="region of interest" description="Disordered" evidence="1">
    <location>
        <begin position="1235"/>
        <end position="1262"/>
    </location>
</feature>
<feature type="region of interest" description="Disordered" evidence="1">
    <location>
        <begin position="1276"/>
        <end position="1300"/>
    </location>
</feature>
<keyword evidence="3" id="KW-1185">Reference proteome</keyword>
<feature type="compositionally biased region" description="Polar residues" evidence="1">
    <location>
        <begin position="954"/>
        <end position="967"/>
    </location>
</feature>
<feature type="compositionally biased region" description="Polar residues" evidence="1">
    <location>
        <begin position="978"/>
        <end position="988"/>
    </location>
</feature>
<feature type="compositionally biased region" description="Low complexity" evidence="1">
    <location>
        <begin position="1188"/>
        <end position="1202"/>
    </location>
</feature>
<name>A0A9P6NX77_9BASI</name>
<dbReference type="EMBL" id="MU167215">
    <property type="protein sequence ID" value="KAG0151100.1"/>
    <property type="molecule type" value="Genomic_DNA"/>
</dbReference>
<feature type="compositionally biased region" description="Low complexity" evidence="1">
    <location>
        <begin position="697"/>
        <end position="710"/>
    </location>
</feature>
<organism evidence="2 3">
    <name type="scientific">Cronartium quercuum f. sp. fusiforme G11</name>
    <dbReference type="NCBI Taxonomy" id="708437"/>
    <lineage>
        <taxon>Eukaryota</taxon>
        <taxon>Fungi</taxon>
        <taxon>Dikarya</taxon>
        <taxon>Basidiomycota</taxon>
        <taxon>Pucciniomycotina</taxon>
        <taxon>Pucciniomycetes</taxon>
        <taxon>Pucciniales</taxon>
        <taxon>Coleosporiaceae</taxon>
        <taxon>Cronartium</taxon>
    </lineage>
</organism>
<accession>A0A9P6NX77</accession>
<dbReference type="Proteomes" id="UP000886653">
    <property type="component" value="Unassembled WGS sequence"/>
</dbReference>
<feature type="compositionally biased region" description="Acidic residues" evidence="1">
    <location>
        <begin position="280"/>
        <end position="295"/>
    </location>
</feature>
<feature type="region of interest" description="Disordered" evidence="1">
    <location>
        <begin position="1103"/>
        <end position="1136"/>
    </location>
</feature>
<feature type="region of interest" description="Disordered" evidence="1">
    <location>
        <begin position="1367"/>
        <end position="1392"/>
    </location>
</feature>
<feature type="region of interest" description="Disordered" evidence="1">
    <location>
        <begin position="1"/>
        <end position="392"/>
    </location>
</feature>
<proteinExistence type="predicted"/>
<evidence type="ECO:0000313" key="2">
    <source>
        <dbReference type="EMBL" id="KAG0151100.1"/>
    </source>
</evidence>
<feature type="compositionally biased region" description="Low complexity" evidence="1">
    <location>
        <begin position="852"/>
        <end position="874"/>
    </location>
</feature>
<feature type="region of interest" description="Disordered" evidence="1">
    <location>
        <begin position="829"/>
        <end position="1046"/>
    </location>
</feature>
<feature type="compositionally biased region" description="Low complexity" evidence="1">
    <location>
        <begin position="968"/>
        <end position="977"/>
    </location>
</feature>
<evidence type="ECO:0000256" key="1">
    <source>
        <dbReference type="SAM" id="MobiDB-lite"/>
    </source>
</evidence>
<feature type="compositionally biased region" description="Polar residues" evidence="1">
    <location>
        <begin position="220"/>
        <end position="236"/>
    </location>
</feature>
<feature type="region of interest" description="Disordered" evidence="1">
    <location>
        <begin position="697"/>
        <end position="770"/>
    </location>
</feature>
<feature type="region of interest" description="Disordered" evidence="1">
    <location>
        <begin position="637"/>
        <end position="665"/>
    </location>
</feature>